<keyword evidence="2 3" id="KW-0040">ANK repeat</keyword>
<dbReference type="Pfam" id="PF12796">
    <property type="entry name" value="Ank_2"/>
    <property type="match status" value="3"/>
</dbReference>
<keyword evidence="1" id="KW-0677">Repeat</keyword>
<feature type="domain" description="Clr5" evidence="5">
    <location>
        <begin position="1"/>
        <end position="28"/>
    </location>
</feature>
<dbReference type="PROSITE" id="PS50088">
    <property type="entry name" value="ANK_REPEAT"/>
    <property type="match status" value="5"/>
</dbReference>
<evidence type="ECO:0000256" key="4">
    <source>
        <dbReference type="SAM" id="MobiDB-lite"/>
    </source>
</evidence>
<reference evidence="6 7" key="1">
    <citation type="journal article" date="2025" name="Microbiol. Resour. Announc.">
        <title>Draft genome sequences for Neonectria magnoliae and Neonectria punicea, canker pathogens of Liriodendron tulipifera and Acer saccharum in West Virginia.</title>
        <authorList>
            <person name="Petronek H.M."/>
            <person name="Kasson M.T."/>
            <person name="Metheny A.M."/>
            <person name="Stauder C.M."/>
            <person name="Lovett B."/>
            <person name="Lynch S.C."/>
            <person name="Garnas J.R."/>
            <person name="Kasson L.R."/>
            <person name="Stajich J.E."/>
        </authorList>
    </citation>
    <scope>NUCLEOTIDE SEQUENCE [LARGE SCALE GENOMIC DNA]</scope>
    <source>
        <strain evidence="6 7">NRRL 64653</strain>
    </source>
</reference>
<protein>
    <recommendedName>
        <fullName evidence="5">Clr5 domain-containing protein</fullName>
    </recommendedName>
</protein>
<dbReference type="PANTHER" id="PTHR24198:SF165">
    <property type="entry name" value="ANKYRIN REPEAT-CONTAINING PROTEIN-RELATED"/>
    <property type="match status" value="1"/>
</dbReference>
<dbReference type="InterPro" id="IPR025676">
    <property type="entry name" value="Clr5_dom"/>
</dbReference>
<dbReference type="PROSITE" id="PS50297">
    <property type="entry name" value="ANK_REP_REGION"/>
    <property type="match status" value="4"/>
</dbReference>
<evidence type="ECO:0000256" key="3">
    <source>
        <dbReference type="PROSITE-ProRule" id="PRU00023"/>
    </source>
</evidence>
<gene>
    <name evidence="6" type="ORF">QQX98_006951</name>
</gene>
<dbReference type="Gene3D" id="1.25.40.20">
    <property type="entry name" value="Ankyrin repeat-containing domain"/>
    <property type="match status" value="1"/>
</dbReference>
<organism evidence="6 7">
    <name type="scientific">Neonectria punicea</name>
    <dbReference type="NCBI Taxonomy" id="979145"/>
    <lineage>
        <taxon>Eukaryota</taxon>
        <taxon>Fungi</taxon>
        <taxon>Dikarya</taxon>
        <taxon>Ascomycota</taxon>
        <taxon>Pezizomycotina</taxon>
        <taxon>Sordariomycetes</taxon>
        <taxon>Hypocreomycetidae</taxon>
        <taxon>Hypocreales</taxon>
        <taxon>Nectriaceae</taxon>
        <taxon>Neonectria</taxon>
    </lineage>
</organism>
<dbReference type="EMBL" id="JAZAVJ010000109">
    <property type="protein sequence ID" value="KAK7414165.1"/>
    <property type="molecule type" value="Genomic_DNA"/>
</dbReference>
<accession>A0ABR1GZ74</accession>
<feature type="repeat" description="ANK" evidence="3">
    <location>
        <begin position="475"/>
        <end position="507"/>
    </location>
</feature>
<dbReference type="SUPFAM" id="SSF48403">
    <property type="entry name" value="Ankyrin repeat"/>
    <property type="match status" value="2"/>
</dbReference>
<feature type="repeat" description="ANK" evidence="3">
    <location>
        <begin position="403"/>
        <end position="435"/>
    </location>
</feature>
<evidence type="ECO:0000256" key="1">
    <source>
        <dbReference type="ARBA" id="ARBA00022737"/>
    </source>
</evidence>
<dbReference type="PANTHER" id="PTHR24198">
    <property type="entry name" value="ANKYRIN REPEAT AND PROTEIN KINASE DOMAIN-CONTAINING PROTEIN"/>
    <property type="match status" value="1"/>
</dbReference>
<dbReference type="Pfam" id="PF14420">
    <property type="entry name" value="Clr5"/>
    <property type="match status" value="1"/>
</dbReference>
<feature type="region of interest" description="Disordered" evidence="4">
    <location>
        <begin position="84"/>
        <end position="103"/>
    </location>
</feature>
<sequence length="584" mass="64225">MAVMKAVHGFTKSKSQYVSQLGKWNYTKYSKDTDPRDWKVAGYKVSKARKRGKQVQLFLKGNSVTGKVLRTRGYLTSLDQLQLEGSSPRTPPDFNFSAQSPAPPNTRSLPFTNFWDDIKSFKLPSQNLDAIEFTTTVIDLYNSAAAQRAQSLMSLYLPASANSAVPQDLQHNDQHTRVEHWWRLGDPVLVEDLLDGGIATTAIDQYDNYPSPLYVALSEVSQMRFNDQNEQYDIVYSLLEAGYGQHGSIRVSEHRWMSPVHHAVREGDRILLELLLDFGIHPSPRYWEFGCLADPRLPLDMIKILFDHGIQPMDVATELRISVMGLPPRDAVAATALQVASALGYPEAAQFLVENGGADVNAPGNKTRGATALQFALMGEYFDIARLLIDNGANVNAPPSSFNGTTCLQVVASKGDLAWVKVLVRQHADVNAAPHPESHPGGTALQHAVKNGSLDVARYLVDHDAQVNAAPDPHGGATALQYAAIYGFGAIVEFLIRHDADVHAKPAEKNGRTALEGAAENGRLDIVQLLLDHEVGCREEDGHNGQRACELAEAHGHFAIRDLIRGHLGGEDDVRREFEACKED</sequence>
<feature type="repeat" description="ANK" evidence="3">
    <location>
        <begin position="510"/>
        <end position="542"/>
    </location>
</feature>
<evidence type="ECO:0000256" key="2">
    <source>
        <dbReference type="ARBA" id="ARBA00023043"/>
    </source>
</evidence>
<dbReference type="InterPro" id="IPR002110">
    <property type="entry name" value="Ankyrin_rpt"/>
</dbReference>
<keyword evidence="7" id="KW-1185">Reference proteome</keyword>
<dbReference type="Proteomes" id="UP001498476">
    <property type="component" value="Unassembled WGS sequence"/>
</dbReference>
<dbReference type="SMART" id="SM00248">
    <property type="entry name" value="ANK"/>
    <property type="match status" value="7"/>
</dbReference>
<evidence type="ECO:0000313" key="6">
    <source>
        <dbReference type="EMBL" id="KAK7414165.1"/>
    </source>
</evidence>
<evidence type="ECO:0000259" key="5">
    <source>
        <dbReference type="Pfam" id="PF14420"/>
    </source>
</evidence>
<feature type="repeat" description="ANK" evidence="3">
    <location>
        <begin position="440"/>
        <end position="472"/>
    </location>
</feature>
<feature type="repeat" description="ANK" evidence="3">
    <location>
        <begin position="368"/>
        <end position="400"/>
    </location>
</feature>
<dbReference type="InterPro" id="IPR036770">
    <property type="entry name" value="Ankyrin_rpt-contain_sf"/>
</dbReference>
<evidence type="ECO:0000313" key="7">
    <source>
        <dbReference type="Proteomes" id="UP001498476"/>
    </source>
</evidence>
<name>A0ABR1GZ74_9HYPO</name>
<proteinExistence type="predicted"/>
<comment type="caution">
    <text evidence="6">The sequence shown here is derived from an EMBL/GenBank/DDBJ whole genome shotgun (WGS) entry which is preliminary data.</text>
</comment>